<dbReference type="PANTHER" id="PTHR43798:SF33">
    <property type="entry name" value="HYDROLASE, PUTATIVE (AFU_ORTHOLOGUE AFUA_2G14860)-RELATED"/>
    <property type="match status" value="1"/>
</dbReference>
<feature type="signal peptide" evidence="1">
    <location>
        <begin position="1"/>
        <end position="22"/>
    </location>
</feature>
<evidence type="ECO:0000313" key="3">
    <source>
        <dbReference type="EMBL" id="RAK65653.1"/>
    </source>
</evidence>
<sequence length="314" mass="33195">MLRVILLAVLCIASAWGAVAVAAEVVSRTHRPRGEMIDIGDGRRLRLVCEGQASGRPVIWLESGAFSGAADWAAVQQKLAAQGLRSCAYDRAGMGYSDPGPAPRDGDVIVRDLEALMAASGEKGPFVLVGHSMAGLYVRQYALRNPDRVVGLVLVDAVTPEMIALPGAQRFVDRMSGIARLGAVAGSLGLTKPLYWWGDRIGLPAAGKAEKRRGFISGRQSRAAYAEVKSWRAAGEQASAAGALNPDWPIAVITAGPPSPQMDAWNAVRHAPGRAARDGMVENVDDASHTTVLGLTHGDRVVAGIDFVLRARGY</sequence>
<evidence type="ECO:0000256" key="1">
    <source>
        <dbReference type="SAM" id="SignalP"/>
    </source>
</evidence>
<dbReference type="Pfam" id="PF00561">
    <property type="entry name" value="Abhydrolase_1"/>
    <property type="match status" value="1"/>
</dbReference>
<comment type="caution">
    <text evidence="3">The sequence shown here is derived from an EMBL/GenBank/DDBJ whole genome shotgun (WGS) entry which is preliminary data.</text>
</comment>
<dbReference type="InterPro" id="IPR000073">
    <property type="entry name" value="AB_hydrolase_1"/>
</dbReference>
<dbReference type="Proteomes" id="UP000249524">
    <property type="component" value="Unassembled WGS sequence"/>
</dbReference>
<keyword evidence="1" id="KW-0732">Signal</keyword>
<dbReference type="GO" id="GO:0016020">
    <property type="term" value="C:membrane"/>
    <property type="evidence" value="ECO:0007669"/>
    <property type="project" value="TreeGrafter"/>
</dbReference>
<organism evidence="3 4">
    <name type="scientific">Phenylobacterium kunshanense</name>
    <dbReference type="NCBI Taxonomy" id="1445034"/>
    <lineage>
        <taxon>Bacteria</taxon>
        <taxon>Pseudomonadati</taxon>
        <taxon>Pseudomonadota</taxon>
        <taxon>Alphaproteobacteria</taxon>
        <taxon>Caulobacterales</taxon>
        <taxon>Caulobacteraceae</taxon>
        <taxon>Phenylobacterium</taxon>
    </lineage>
</organism>
<dbReference type="InterPro" id="IPR050266">
    <property type="entry name" value="AB_hydrolase_sf"/>
</dbReference>
<protein>
    <submittedName>
        <fullName evidence="3">Alpha/beta hydrolase</fullName>
    </submittedName>
</protein>
<gene>
    <name evidence="3" type="ORF">DJ019_10450</name>
</gene>
<evidence type="ECO:0000313" key="4">
    <source>
        <dbReference type="Proteomes" id="UP000249524"/>
    </source>
</evidence>
<dbReference type="AlphaFoldDB" id="A0A328BF01"/>
<name>A0A328BF01_9CAUL</name>
<keyword evidence="3" id="KW-0378">Hydrolase</keyword>
<dbReference type="Gene3D" id="3.40.50.1820">
    <property type="entry name" value="alpha/beta hydrolase"/>
    <property type="match status" value="1"/>
</dbReference>
<keyword evidence="4" id="KW-1185">Reference proteome</keyword>
<dbReference type="OrthoDB" id="9793083at2"/>
<evidence type="ECO:0000259" key="2">
    <source>
        <dbReference type="Pfam" id="PF00561"/>
    </source>
</evidence>
<dbReference type="SUPFAM" id="SSF53474">
    <property type="entry name" value="alpha/beta-Hydrolases"/>
    <property type="match status" value="1"/>
</dbReference>
<reference evidence="3 4" key="1">
    <citation type="submission" date="2018-05" db="EMBL/GenBank/DDBJ databases">
        <authorList>
            <person name="Lanie J.A."/>
            <person name="Ng W.-L."/>
            <person name="Kazmierczak K.M."/>
            <person name="Andrzejewski T.M."/>
            <person name="Davidsen T.M."/>
            <person name="Wayne K.J."/>
            <person name="Tettelin H."/>
            <person name="Glass J.I."/>
            <person name="Rusch D."/>
            <person name="Podicherti R."/>
            <person name="Tsui H.-C.T."/>
            <person name="Winkler M.E."/>
        </authorList>
    </citation>
    <scope>NUCLEOTIDE SEQUENCE [LARGE SCALE GENOMIC DNA]</scope>
    <source>
        <strain evidence="3 4">BUT-10</strain>
    </source>
</reference>
<dbReference type="GO" id="GO:0016787">
    <property type="term" value="F:hydrolase activity"/>
    <property type="evidence" value="ECO:0007669"/>
    <property type="project" value="UniProtKB-KW"/>
</dbReference>
<dbReference type="InterPro" id="IPR029058">
    <property type="entry name" value="AB_hydrolase_fold"/>
</dbReference>
<proteinExistence type="predicted"/>
<feature type="chain" id="PRO_5016241497" evidence="1">
    <location>
        <begin position="23"/>
        <end position="314"/>
    </location>
</feature>
<dbReference type="EMBL" id="QFYS01000004">
    <property type="protein sequence ID" value="RAK65653.1"/>
    <property type="molecule type" value="Genomic_DNA"/>
</dbReference>
<accession>A0A328BF01</accession>
<dbReference type="PRINTS" id="PR00111">
    <property type="entry name" value="ABHYDROLASE"/>
</dbReference>
<feature type="domain" description="AB hydrolase-1" evidence="2">
    <location>
        <begin position="61"/>
        <end position="181"/>
    </location>
</feature>
<dbReference type="PANTHER" id="PTHR43798">
    <property type="entry name" value="MONOACYLGLYCEROL LIPASE"/>
    <property type="match status" value="1"/>
</dbReference>